<evidence type="ECO:0000256" key="7">
    <source>
        <dbReference type="ARBA" id="ARBA00022842"/>
    </source>
</evidence>
<keyword evidence="6" id="KW-0067">ATP-binding</keyword>
<dbReference type="EC" id="2.7.2.1" evidence="8"/>
<dbReference type="GO" id="GO:0006083">
    <property type="term" value="P:acetate metabolic process"/>
    <property type="evidence" value="ECO:0007669"/>
    <property type="project" value="TreeGrafter"/>
</dbReference>
<dbReference type="GO" id="GO:0008776">
    <property type="term" value="F:acetate kinase activity"/>
    <property type="evidence" value="ECO:0007669"/>
    <property type="project" value="UniProtKB-EC"/>
</dbReference>
<dbReference type="AlphaFoldDB" id="A0A1J5QE39"/>
<dbReference type="InterPro" id="IPR023865">
    <property type="entry name" value="Aliphatic_acid_kinase_CS"/>
</dbReference>
<name>A0A1J5QE39_9ZZZZ</name>
<keyword evidence="3" id="KW-0479">Metal-binding</keyword>
<proteinExistence type="inferred from homology"/>
<dbReference type="EMBL" id="MLJW01000874">
    <property type="protein sequence ID" value="OIQ81841.1"/>
    <property type="molecule type" value="Genomic_DNA"/>
</dbReference>
<dbReference type="InterPro" id="IPR000890">
    <property type="entry name" value="Aliphatic_acid_kin_short-chain"/>
</dbReference>
<evidence type="ECO:0000256" key="2">
    <source>
        <dbReference type="ARBA" id="ARBA00022679"/>
    </source>
</evidence>
<comment type="caution">
    <text evidence="8">The sequence shown here is derived from an EMBL/GenBank/DDBJ whole genome shotgun (WGS) entry which is preliminary data.</text>
</comment>
<dbReference type="InterPro" id="IPR004372">
    <property type="entry name" value="Ac/propionate_kinase"/>
</dbReference>
<dbReference type="PROSITE" id="PS01075">
    <property type="entry name" value="ACETATE_KINASE_1"/>
    <property type="match status" value="1"/>
</dbReference>
<protein>
    <submittedName>
        <fullName evidence="8">Acetate kinase</fullName>
        <ecNumber evidence="8">2.7.2.1</ecNumber>
    </submittedName>
</protein>
<reference evidence="8" key="1">
    <citation type="submission" date="2016-10" db="EMBL/GenBank/DDBJ databases">
        <title>Sequence of Gallionella enrichment culture.</title>
        <authorList>
            <person name="Poehlein A."/>
            <person name="Muehling M."/>
            <person name="Daniel R."/>
        </authorList>
    </citation>
    <scope>NUCLEOTIDE SEQUENCE</scope>
</reference>
<evidence type="ECO:0000313" key="8">
    <source>
        <dbReference type="EMBL" id="OIQ81841.1"/>
    </source>
</evidence>
<keyword evidence="4" id="KW-0547">Nucleotide-binding</keyword>
<organism evidence="8">
    <name type="scientific">mine drainage metagenome</name>
    <dbReference type="NCBI Taxonomy" id="410659"/>
    <lineage>
        <taxon>unclassified sequences</taxon>
        <taxon>metagenomes</taxon>
        <taxon>ecological metagenomes</taxon>
    </lineage>
</organism>
<dbReference type="GO" id="GO:0046872">
    <property type="term" value="F:metal ion binding"/>
    <property type="evidence" value="ECO:0007669"/>
    <property type="project" value="UniProtKB-KW"/>
</dbReference>
<dbReference type="Pfam" id="PF00871">
    <property type="entry name" value="Acetate_kinase"/>
    <property type="match status" value="1"/>
</dbReference>
<evidence type="ECO:0000256" key="4">
    <source>
        <dbReference type="ARBA" id="ARBA00022741"/>
    </source>
</evidence>
<evidence type="ECO:0000256" key="3">
    <source>
        <dbReference type="ARBA" id="ARBA00022723"/>
    </source>
</evidence>
<dbReference type="HAMAP" id="MF_00020">
    <property type="entry name" value="Acetate_kinase"/>
    <property type="match status" value="1"/>
</dbReference>
<evidence type="ECO:0000256" key="1">
    <source>
        <dbReference type="ARBA" id="ARBA00022490"/>
    </source>
</evidence>
<dbReference type="GO" id="GO:0005829">
    <property type="term" value="C:cytosol"/>
    <property type="evidence" value="ECO:0007669"/>
    <property type="project" value="TreeGrafter"/>
</dbReference>
<dbReference type="GO" id="GO:0005524">
    <property type="term" value="F:ATP binding"/>
    <property type="evidence" value="ECO:0007669"/>
    <property type="project" value="UniProtKB-KW"/>
</dbReference>
<keyword evidence="2 8" id="KW-0808">Transferase</keyword>
<dbReference type="PIRSF" id="PIRSF000722">
    <property type="entry name" value="Acetate_prop_kin"/>
    <property type="match status" value="1"/>
</dbReference>
<evidence type="ECO:0000256" key="5">
    <source>
        <dbReference type="ARBA" id="ARBA00022777"/>
    </source>
</evidence>
<gene>
    <name evidence="8" type="primary">ackA_9</name>
    <name evidence="8" type="ORF">GALL_363840</name>
</gene>
<keyword evidence="5 8" id="KW-0418">Kinase</keyword>
<dbReference type="PANTHER" id="PTHR21060">
    <property type="entry name" value="ACETATE KINASE"/>
    <property type="match status" value="1"/>
</dbReference>
<sequence>MSAAQRAGGASSHAAPDTVLSLNAGSSSLKFALFDAAMPAAGLPTALLRGEIDAPGGHPLLRWARAGEPDRELAPPALRGDIGAEVGWLIGWLQHELGYPAPQRVAHRIVHGGLHYDAPVAITPQVLHDLRELVQLAPLHQGPGLAGVDAARAALPHARQVACFDTAFHAGHADAERRYAIPRVWHERGYQRYGFHGLSYDAISQRLPALLGARAQQRVVVAHLGSGASLCGLQGLRSVTTSMGFTALDGLVMGTRCGALDPGLVLQWFQHDHLGADEVSDLLYRHSGLLGVSEISADVRDLLASADARARQALDLFVASIVRQLGGVVATLGGIDALVFTGGIGTHQPPIRAAVVERLRWLGLELDARANDAGDMHIAASDSRIPVLVLRTDEEAVMALHAMPSGTGAAR</sequence>
<keyword evidence="1" id="KW-0963">Cytoplasm</keyword>
<dbReference type="Gene3D" id="3.30.420.40">
    <property type="match status" value="2"/>
</dbReference>
<dbReference type="PRINTS" id="PR00471">
    <property type="entry name" value="ACETATEKNASE"/>
</dbReference>
<accession>A0A1J5QE39</accession>
<dbReference type="SUPFAM" id="SSF53067">
    <property type="entry name" value="Actin-like ATPase domain"/>
    <property type="match status" value="2"/>
</dbReference>
<dbReference type="InterPro" id="IPR043129">
    <property type="entry name" value="ATPase_NBD"/>
</dbReference>
<dbReference type="PANTHER" id="PTHR21060:SF21">
    <property type="entry name" value="ACETATE KINASE"/>
    <property type="match status" value="1"/>
</dbReference>
<keyword evidence="7" id="KW-0460">Magnesium</keyword>
<evidence type="ECO:0000256" key="6">
    <source>
        <dbReference type="ARBA" id="ARBA00022840"/>
    </source>
</evidence>